<dbReference type="EMBL" id="CADCXU010022985">
    <property type="protein sequence ID" value="CAB0010318.1"/>
    <property type="molecule type" value="Genomic_DNA"/>
</dbReference>
<dbReference type="Pfam" id="PF01762">
    <property type="entry name" value="Galactosyl_T"/>
    <property type="match status" value="1"/>
</dbReference>
<dbReference type="FunFam" id="3.90.550.50:FF:000001">
    <property type="entry name" value="Hexosyltransferase"/>
    <property type="match status" value="1"/>
</dbReference>
<evidence type="ECO:0000313" key="13">
    <source>
        <dbReference type="EMBL" id="CAB0010318.1"/>
    </source>
</evidence>
<reference evidence="13 14" key="1">
    <citation type="submission" date="2020-02" db="EMBL/GenBank/DDBJ databases">
        <authorList>
            <person name="Ferguson B K."/>
        </authorList>
    </citation>
    <scope>NUCLEOTIDE SEQUENCE [LARGE SCALE GENOMIC DNA]</scope>
</reference>
<dbReference type="PANTHER" id="PTHR11214:SF314">
    <property type="entry name" value="HEXOSYLTRANSFERASE"/>
    <property type="match status" value="1"/>
</dbReference>
<feature type="transmembrane region" description="Helical" evidence="11">
    <location>
        <begin position="12"/>
        <end position="30"/>
    </location>
</feature>
<evidence type="ECO:0000313" key="12">
    <source>
        <dbReference type="EMBL" id="CAB0006371.1"/>
    </source>
</evidence>
<dbReference type="Gene3D" id="3.90.550.50">
    <property type="match status" value="1"/>
</dbReference>
<keyword evidence="8 11" id="KW-0333">Golgi apparatus</keyword>
<keyword evidence="7 11" id="KW-1133">Transmembrane helix</keyword>
<keyword evidence="5 11" id="KW-0812">Transmembrane</keyword>
<sequence length="330" mass="37953">MVFSGKWRLLRFIILITFLAVCCFTVYIPHLTAVPPKQVPGWELNVTRDVTKYINTGNDTTVISGREICEDPSTFIVIIVTSAPQNFAVRSAIRETWASHNISYVKVGFLIGLPRNNTLQSAIEEESFEFKDIIQDNFIDSYNNLTLKSVVLLKWFLHQCPSPIFLMKADDDTYVDVQRLAKRIVKMPHRSILTGVLICKAKPIVDSRSKWYTPKYMYPHQHYPNYLSGTGYVLSRDVAYKLYEAALKTPIFYLEDVYLTGICAQKAGVRPRNSEGFNYYNVGLKCVPDLITNHRIKPDELRILWSQRENCSLVKPTRNPKKKKFANSCH</sequence>
<organism evidence="13 14">
    <name type="scientific">Nesidiocoris tenuis</name>
    <dbReference type="NCBI Taxonomy" id="355587"/>
    <lineage>
        <taxon>Eukaryota</taxon>
        <taxon>Metazoa</taxon>
        <taxon>Ecdysozoa</taxon>
        <taxon>Arthropoda</taxon>
        <taxon>Hexapoda</taxon>
        <taxon>Insecta</taxon>
        <taxon>Pterygota</taxon>
        <taxon>Neoptera</taxon>
        <taxon>Paraneoptera</taxon>
        <taxon>Hemiptera</taxon>
        <taxon>Heteroptera</taxon>
        <taxon>Panheteroptera</taxon>
        <taxon>Cimicomorpha</taxon>
        <taxon>Miridae</taxon>
        <taxon>Dicyphina</taxon>
        <taxon>Nesidiocoris</taxon>
    </lineage>
</organism>
<evidence type="ECO:0000256" key="7">
    <source>
        <dbReference type="ARBA" id="ARBA00022989"/>
    </source>
</evidence>
<evidence type="ECO:0000256" key="8">
    <source>
        <dbReference type="ARBA" id="ARBA00023034"/>
    </source>
</evidence>
<evidence type="ECO:0000256" key="9">
    <source>
        <dbReference type="ARBA" id="ARBA00023136"/>
    </source>
</evidence>
<keyword evidence="9 11" id="KW-0472">Membrane</keyword>
<gene>
    <name evidence="12" type="ORF">NTEN_LOCUS11848</name>
    <name evidence="13" type="ORF">NTEN_LOCUS15363</name>
</gene>
<keyword evidence="14" id="KW-1185">Reference proteome</keyword>
<dbReference type="GO" id="GO:0006493">
    <property type="term" value="P:protein O-linked glycosylation"/>
    <property type="evidence" value="ECO:0007669"/>
    <property type="project" value="TreeGrafter"/>
</dbReference>
<proteinExistence type="inferred from homology"/>
<evidence type="ECO:0000256" key="6">
    <source>
        <dbReference type="ARBA" id="ARBA00022968"/>
    </source>
</evidence>
<dbReference type="OrthoDB" id="5512589at2759"/>
<dbReference type="GO" id="GO:0016758">
    <property type="term" value="F:hexosyltransferase activity"/>
    <property type="evidence" value="ECO:0007669"/>
    <property type="project" value="InterPro"/>
</dbReference>
<comment type="subcellular location">
    <subcellularLocation>
        <location evidence="1 11">Golgi apparatus membrane</location>
        <topology evidence="1 11">Single-pass type II membrane protein</topology>
    </subcellularLocation>
</comment>
<keyword evidence="4" id="KW-0808">Transferase</keyword>
<evidence type="ECO:0000256" key="1">
    <source>
        <dbReference type="ARBA" id="ARBA00004323"/>
    </source>
</evidence>
<dbReference type="PANTHER" id="PTHR11214">
    <property type="entry name" value="BETA-1,3-N-ACETYLGLUCOSAMINYLTRANSFERASE"/>
    <property type="match status" value="1"/>
</dbReference>
<evidence type="ECO:0000256" key="11">
    <source>
        <dbReference type="RuleBase" id="RU363063"/>
    </source>
</evidence>
<dbReference type="EC" id="2.4.1.-" evidence="11"/>
<keyword evidence="3 11" id="KW-0328">Glycosyltransferase</keyword>
<dbReference type="InterPro" id="IPR002659">
    <property type="entry name" value="Glyco_trans_31"/>
</dbReference>
<evidence type="ECO:0000256" key="10">
    <source>
        <dbReference type="ARBA" id="ARBA00023180"/>
    </source>
</evidence>
<dbReference type="AlphaFoldDB" id="A0A6H5H166"/>
<keyword evidence="10" id="KW-0325">Glycoprotein</keyword>
<dbReference type="EMBL" id="CADCXU010017615">
    <property type="protein sequence ID" value="CAB0006371.1"/>
    <property type="molecule type" value="Genomic_DNA"/>
</dbReference>
<name>A0A6H5H166_9HEMI</name>
<dbReference type="Proteomes" id="UP000479000">
    <property type="component" value="Unassembled WGS sequence"/>
</dbReference>
<evidence type="ECO:0000256" key="2">
    <source>
        <dbReference type="ARBA" id="ARBA00008661"/>
    </source>
</evidence>
<evidence type="ECO:0000256" key="4">
    <source>
        <dbReference type="ARBA" id="ARBA00022679"/>
    </source>
</evidence>
<keyword evidence="6 11" id="KW-0735">Signal-anchor</keyword>
<protein>
    <recommendedName>
        <fullName evidence="11">Hexosyltransferase</fullName>
        <ecNumber evidence="11">2.4.1.-</ecNumber>
    </recommendedName>
</protein>
<evidence type="ECO:0000256" key="3">
    <source>
        <dbReference type="ARBA" id="ARBA00022676"/>
    </source>
</evidence>
<comment type="similarity">
    <text evidence="2 11">Belongs to the glycosyltransferase 31 family.</text>
</comment>
<dbReference type="GO" id="GO:0000139">
    <property type="term" value="C:Golgi membrane"/>
    <property type="evidence" value="ECO:0007669"/>
    <property type="project" value="UniProtKB-SubCell"/>
</dbReference>
<evidence type="ECO:0000313" key="14">
    <source>
        <dbReference type="Proteomes" id="UP000479000"/>
    </source>
</evidence>
<accession>A0A6H5H166</accession>
<evidence type="ECO:0000256" key="5">
    <source>
        <dbReference type="ARBA" id="ARBA00022692"/>
    </source>
</evidence>